<dbReference type="Proteomes" id="UP000566813">
    <property type="component" value="Unassembled WGS sequence"/>
</dbReference>
<keyword evidence="2" id="KW-1185">Reference proteome</keyword>
<sequence length="186" mass="20051">MTFPTDYVALLEKLAVAFTYYEDEAGRAPLLVGGAATAILTAGAFMSGDFDVVAGNDEAFAHAMELAGFKADARPGRLQGGYYHPDFPEYGIELVSGPAFDGRSDRGRVLKPVFRGEHSLTLPAIEDLIADRLGQHAVASPSDDSRLRQAQMLLAMAKSIDLPYLERRVAEEGGDFGLLDLSVLTR</sequence>
<dbReference type="RefSeq" id="WP_185662465.1">
    <property type="nucleotide sequence ID" value="NZ_JACLAW010000001.1"/>
</dbReference>
<gene>
    <name evidence="1" type="ORF">H7F51_01705</name>
</gene>
<proteinExistence type="predicted"/>
<protein>
    <recommendedName>
        <fullName evidence="3">Nucleotidyl transferase AbiEii toxin, Type IV TA system</fullName>
    </recommendedName>
</protein>
<accession>A0A7X1KK76</accession>
<reference evidence="1 2" key="1">
    <citation type="submission" date="2020-08" db="EMBL/GenBank/DDBJ databases">
        <title>The genome sequence of type strain Novosphingobium flavum NBRC 111647.</title>
        <authorList>
            <person name="Liu Y."/>
        </authorList>
    </citation>
    <scope>NUCLEOTIDE SEQUENCE [LARGE SCALE GENOMIC DNA]</scope>
    <source>
        <strain evidence="1 2">NBRC 111647</strain>
    </source>
</reference>
<organism evidence="1 2">
    <name type="scientific">Novosphingobium flavum</name>
    <dbReference type="NCBI Taxonomy" id="1778672"/>
    <lineage>
        <taxon>Bacteria</taxon>
        <taxon>Pseudomonadati</taxon>
        <taxon>Pseudomonadota</taxon>
        <taxon>Alphaproteobacteria</taxon>
        <taxon>Sphingomonadales</taxon>
        <taxon>Sphingomonadaceae</taxon>
        <taxon>Novosphingobium</taxon>
    </lineage>
</organism>
<dbReference type="AlphaFoldDB" id="A0A7X1KK76"/>
<evidence type="ECO:0008006" key="3">
    <source>
        <dbReference type="Google" id="ProtNLM"/>
    </source>
</evidence>
<name>A0A7X1KK76_9SPHN</name>
<evidence type="ECO:0000313" key="2">
    <source>
        <dbReference type="Proteomes" id="UP000566813"/>
    </source>
</evidence>
<evidence type="ECO:0000313" key="1">
    <source>
        <dbReference type="EMBL" id="MBC2664227.1"/>
    </source>
</evidence>
<comment type="caution">
    <text evidence="1">The sequence shown here is derived from an EMBL/GenBank/DDBJ whole genome shotgun (WGS) entry which is preliminary data.</text>
</comment>
<dbReference type="EMBL" id="JACLAW010000001">
    <property type="protein sequence ID" value="MBC2664227.1"/>
    <property type="molecule type" value="Genomic_DNA"/>
</dbReference>